<dbReference type="Proteomes" id="UP000800200">
    <property type="component" value="Unassembled WGS sequence"/>
</dbReference>
<evidence type="ECO:0000313" key="2">
    <source>
        <dbReference type="EMBL" id="KAF2192760.1"/>
    </source>
</evidence>
<accession>A0A6A6ERQ2</accession>
<feature type="compositionally biased region" description="Low complexity" evidence="1">
    <location>
        <begin position="560"/>
        <end position="569"/>
    </location>
</feature>
<dbReference type="OrthoDB" id="5373017at2759"/>
<gene>
    <name evidence="2" type="ORF">K469DRAFT_717350</name>
</gene>
<evidence type="ECO:0000313" key="3">
    <source>
        <dbReference type="Proteomes" id="UP000800200"/>
    </source>
</evidence>
<name>A0A6A6ERQ2_9PEZI</name>
<reference evidence="2" key="1">
    <citation type="journal article" date="2020" name="Stud. Mycol.">
        <title>101 Dothideomycetes genomes: a test case for predicting lifestyles and emergence of pathogens.</title>
        <authorList>
            <person name="Haridas S."/>
            <person name="Albert R."/>
            <person name="Binder M."/>
            <person name="Bloem J."/>
            <person name="Labutti K."/>
            <person name="Salamov A."/>
            <person name="Andreopoulos B."/>
            <person name="Baker S."/>
            <person name="Barry K."/>
            <person name="Bills G."/>
            <person name="Bluhm B."/>
            <person name="Cannon C."/>
            <person name="Castanera R."/>
            <person name="Culley D."/>
            <person name="Daum C."/>
            <person name="Ezra D."/>
            <person name="Gonzalez J."/>
            <person name="Henrissat B."/>
            <person name="Kuo A."/>
            <person name="Liang C."/>
            <person name="Lipzen A."/>
            <person name="Lutzoni F."/>
            <person name="Magnuson J."/>
            <person name="Mondo S."/>
            <person name="Nolan M."/>
            <person name="Ohm R."/>
            <person name="Pangilinan J."/>
            <person name="Park H.-J."/>
            <person name="Ramirez L."/>
            <person name="Alfaro M."/>
            <person name="Sun H."/>
            <person name="Tritt A."/>
            <person name="Yoshinaga Y."/>
            <person name="Zwiers L.-H."/>
            <person name="Turgeon B."/>
            <person name="Goodwin S."/>
            <person name="Spatafora J."/>
            <person name="Crous P."/>
            <person name="Grigoriev I."/>
        </authorList>
    </citation>
    <scope>NUCLEOTIDE SEQUENCE</scope>
    <source>
        <strain evidence="2">CBS 207.26</strain>
    </source>
</reference>
<sequence>MATNAPYYQLRGQFPTNATQFGADEDEYGLASIAHNYTDSTQTQHSADRQNDQNAHSITEVCLEDNHNLAELLEAATTAAGQAANANLDSRNSSNAGQTLQAASLSKGKRKRVSGPAAEQTENTTTSGQRDPSSRQKRAKHDEDIPTDPQLPGPDMHTPSEGTSMHSAAALFRRSSNQTTKKYTRPPMSKLFMSLQLTPENFLHLQAQAKAYMLDPAHPERQNCVGNRGKGDTDMVKLRLFNCVRDFLNDGVGEQFFGENVEKPGEKEAIEAARALGEDKVPLEGKLAWPRDGNKIISLVTPLLRRMVTNERQRMYAIETRKGGPKKKEGSAEAVQAHDNDFSRGHELEQLETAVDPTLAPTLVQAHSQQQYHSSPTHYFSKPNQTQYPQFPATSEVPAAATSYDMTPKGEVMLEIGEYPLPERSYNLSKITFYTTKNGAKLKPVIDVFEPTPNYSFEQLREEVRLLVKRALALYPRLRQETSSSDGGAGMGPEALRGLAVAATEIDNAVSNTGSTDDRIDSFDGKAMSNPPPTEPLHGSSSAGTSLEKPQAPSLPLSEDSGGASDSASMRALPPSVSTSPTFDEPSPATLQKESTRAALTSPYSTLAGLPPLLPRHTIRVLVSHGLTVCEGENDFENAKRDVGFAAWADGVMKVVVDFD</sequence>
<feature type="compositionally biased region" description="Polar residues" evidence="1">
    <location>
        <begin position="89"/>
        <end position="104"/>
    </location>
</feature>
<keyword evidence="3" id="KW-1185">Reference proteome</keyword>
<feature type="region of interest" description="Disordered" evidence="1">
    <location>
        <begin position="509"/>
        <end position="597"/>
    </location>
</feature>
<dbReference type="AlphaFoldDB" id="A0A6A6ERQ2"/>
<protein>
    <submittedName>
        <fullName evidence="2">Uncharacterized protein</fullName>
    </submittedName>
</protein>
<dbReference type="EMBL" id="ML994615">
    <property type="protein sequence ID" value="KAF2192760.1"/>
    <property type="molecule type" value="Genomic_DNA"/>
</dbReference>
<organism evidence="2 3">
    <name type="scientific">Zopfia rhizophila CBS 207.26</name>
    <dbReference type="NCBI Taxonomy" id="1314779"/>
    <lineage>
        <taxon>Eukaryota</taxon>
        <taxon>Fungi</taxon>
        <taxon>Dikarya</taxon>
        <taxon>Ascomycota</taxon>
        <taxon>Pezizomycotina</taxon>
        <taxon>Dothideomycetes</taxon>
        <taxon>Dothideomycetes incertae sedis</taxon>
        <taxon>Zopfiaceae</taxon>
        <taxon>Zopfia</taxon>
    </lineage>
</organism>
<evidence type="ECO:0000256" key="1">
    <source>
        <dbReference type="SAM" id="MobiDB-lite"/>
    </source>
</evidence>
<feature type="region of interest" description="Disordered" evidence="1">
    <location>
        <begin position="87"/>
        <end position="165"/>
    </location>
</feature>
<feature type="compositionally biased region" description="Polar residues" evidence="1">
    <location>
        <begin position="120"/>
        <end position="131"/>
    </location>
</feature>
<proteinExistence type="predicted"/>